<organism evidence="1 2">
    <name type="scientific">Coemansia linderi</name>
    <dbReference type="NCBI Taxonomy" id="2663919"/>
    <lineage>
        <taxon>Eukaryota</taxon>
        <taxon>Fungi</taxon>
        <taxon>Fungi incertae sedis</taxon>
        <taxon>Zoopagomycota</taxon>
        <taxon>Kickxellomycotina</taxon>
        <taxon>Kickxellomycetes</taxon>
        <taxon>Kickxellales</taxon>
        <taxon>Kickxellaceae</taxon>
        <taxon>Coemansia</taxon>
    </lineage>
</organism>
<feature type="non-terminal residue" evidence="1">
    <location>
        <position position="1"/>
    </location>
</feature>
<proteinExistence type="predicted"/>
<keyword evidence="2" id="KW-1185">Reference proteome</keyword>
<sequence>STTLAADEDMLLYMESKIYFVYAYPKASSASVDGQYDSLDATSDESLIGGVYVDID</sequence>
<evidence type="ECO:0000313" key="2">
    <source>
        <dbReference type="Proteomes" id="UP001140066"/>
    </source>
</evidence>
<gene>
    <name evidence="1" type="ORF">GGI18_004348</name>
</gene>
<comment type="caution">
    <text evidence="1">The sequence shown here is derived from an EMBL/GenBank/DDBJ whole genome shotgun (WGS) entry which is preliminary data.</text>
</comment>
<dbReference type="Proteomes" id="UP001140066">
    <property type="component" value="Unassembled WGS sequence"/>
</dbReference>
<protein>
    <submittedName>
        <fullName evidence="1">Uncharacterized protein</fullName>
    </submittedName>
</protein>
<accession>A0ACC1KA64</accession>
<name>A0ACC1KA64_9FUNG</name>
<evidence type="ECO:0000313" key="1">
    <source>
        <dbReference type="EMBL" id="KAJ2776455.1"/>
    </source>
</evidence>
<feature type="non-terminal residue" evidence="1">
    <location>
        <position position="56"/>
    </location>
</feature>
<dbReference type="EMBL" id="JANBUK010001950">
    <property type="protein sequence ID" value="KAJ2776455.1"/>
    <property type="molecule type" value="Genomic_DNA"/>
</dbReference>
<reference evidence="1" key="1">
    <citation type="submission" date="2022-07" db="EMBL/GenBank/DDBJ databases">
        <title>Phylogenomic reconstructions and comparative analyses of Kickxellomycotina fungi.</title>
        <authorList>
            <person name="Reynolds N.K."/>
            <person name="Stajich J.E."/>
            <person name="Barry K."/>
            <person name="Grigoriev I.V."/>
            <person name="Crous P."/>
            <person name="Smith M.E."/>
        </authorList>
    </citation>
    <scope>NUCLEOTIDE SEQUENCE</scope>
    <source>
        <strain evidence="1">BCRC 34191</strain>
    </source>
</reference>